<gene>
    <name evidence="4" type="ORF">J2S63_002086</name>
</gene>
<dbReference type="EMBL" id="JAVDYG010000001">
    <property type="protein sequence ID" value="MDR7362533.1"/>
    <property type="molecule type" value="Genomic_DNA"/>
</dbReference>
<dbReference type="SUPFAM" id="SSF46966">
    <property type="entry name" value="Spectrin repeat"/>
    <property type="match status" value="1"/>
</dbReference>
<evidence type="ECO:0000259" key="3">
    <source>
        <dbReference type="Pfam" id="PF21725"/>
    </source>
</evidence>
<proteinExistence type="predicted"/>
<sequence>MSGTYPALGFDPAPGEVGPGRDMARTLRDVTHALGEVAHLVRGDGQAQWVGKAADAYRDLMSADFAPRITEAHEAFSTASRALDHWVESLDGYQSRARALEREAEEARRRLDAASASLDGLGAKPTGDADAQARDHWQDRHQALSAARGARQDELEQVLARARSLAEEVTHSAVTAAGALDTAMKAAPDEPGFWDKLKDVVEDVTTFLGDVIEFVKDNWWDILHKIVAVAAIVLAIAALFVPGAGWLVTAALLASVLDTGMSGIDALMGRPGAKEAFLTGLVGLGAGAALGAVVRAATPTMKAALETGPFAMAIQGGVASIARPTTVALSVNDLFVPALGGFMALRMKDSKDATDGILSLLGGHTYYDDKLADGWRKARDDD</sequence>
<feature type="transmembrane region" description="Helical" evidence="2">
    <location>
        <begin position="226"/>
        <end position="256"/>
    </location>
</feature>
<dbReference type="RefSeq" id="WP_310301841.1">
    <property type="nucleotide sequence ID" value="NZ_BAAAPS010000008.1"/>
</dbReference>
<evidence type="ECO:0000256" key="1">
    <source>
        <dbReference type="SAM" id="MobiDB-lite"/>
    </source>
</evidence>
<evidence type="ECO:0000313" key="4">
    <source>
        <dbReference type="EMBL" id="MDR7362533.1"/>
    </source>
</evidence>
<protein>
    <submittedName>
        <fullName evidence="4">Uncharacterized protein YukE</fullName>
    </submittedName>
</protein>
<dbReference type="Pfam" id="PF21725">
    <property type="entry name" value="T7SS_signal"/>
    <property type="match status" value="1"/>
</dbReference>
<keyword evidence="2" id="KW-0472">Membrane</keyword>
<keyword evidence="2" id="KW-1133">Transmembrane helix</keyword>
<name>A0ABU2BWS7_9ACTN</name>
<feature type="transmembrane region" description="Helical" evidence="2">
    <location>
        <begin position="276"/>
        <end position="294"/>
    </location>
</feature>
<accession>A0ABU2BWS7</accession>
<dbReference type="InterPro" id="IPR049082">
    <property type="entry name" value="T7SS_signal"/>
</dbReference>
<organism evidence="4 5">
    <name type="scientific">Nocardioides marmoribigeumensis</name>
    <dbReference type="NCBI Taxonomy" id="433649"/>
    <lineage>
        <taxon>Bacteria</taxon>
        <taxon>Bacillati</taxon>
        <taxon>Actinomycetota</taxon>
        <taxon>Actinomycetes</taxon>
        <taxon>Propionibacteriales</taxon>
        <taxon>Nocardioidaceae</taxon>
        <taxon>Nocardioides</taxon>
    </lineage>
</organism>
<evidence type="ECO:0000313" key="5">
    <source>
        <dbReference type="Proteomes" id="UP001183648"/>
    </source>
</evidence>
<keyword evidence="2" id="KW-0812">Transmembrane</keyword>
<evidence type="ECO:0000256" key="2">
    <source>
        <dbReference type="SAM" id="Phobius"/>
    </source>
</evidence>
<comment type="caution">
    <text evidence="4">The sequence shown here is derived from an EMBL/GenBank/DDBJ whole genome shotgun (WGS) entry which is preliminary data.</text>
</comment>
<reference evidence="4 5" key="1">
    <citation type="submission" date="2023-07" db="EMBL/GenBank/DDBJ databases">
        <title>Sequencing the genomes of 1000 actinobacteria strains.</title>
        <authorList>
            <person name="Klenk H.-P."/>
        </authorList>
    </citation>
    <scope>NUCLEOTIDE SEQUENCE [LARGE SCALE GENOMIC DNA]</scope>
    <source>
        <strain evidence="4 5">DSM 19426</strain>
    </source>
</reference>
<feature type="compositionally biased region" description="Basic and acidic residues" evidence="1">
    <location>
        <begin position="131"/>
        <end position="142"/>
    </location>
</feature>
<feature type="region of interest" description="Disordered" evidence="1">
    <location>
        <begin position="116"/>
        <end position="149"/>
    </location>
</feature>
<keyword evidence="5" id="KW-1185">Reference proteome</keyword>
<dbReference type="Proteomes" id="UP001183648">
    <property type="component" value="Unassembled WGS sequence"/>
</dbReference>
<feature type="domain" description="Putative T7SS secretion signal" evidence="3">
    <location>
        <begin position="17"/>
        <end position="191"/>
    </location>
</feature>